<proteinExistence type="predicted"/>
<keyword evidence="1" id="KW-0175">Coiled coil</keyword>
<sequence length="809" mass="92479">MYLGKNRLCLIVLITTFICISQFITAEGTDKLIRVKIQYADLIDTAVITHSGLQLKLAIQDPALTGEVQPHVDRYSCLLQYALELIVGPDQYPHHNLIDHYPVGSEQPAWVALLRSGKICVMIDNQHHARVFLPGYNAEIAYEDNYSIIRHCLTALVPDDGSELAVDVYAYQHDYTTSTLTLFLIPYSFKSKDFPKPTGLVALNLSAINDFCNQGYELIGARLNREEGLVLYGRKGLKQTVDGKAVSIADFAVAYRATFHAGENRAYVSLDKHKDPIKAAVNFGGFLENTRIGQVVLDADKRFKTITTSFDYKSFDDMRDYTRQYVPSYLSVTERYYMNMEAFKKSAGWIGTRFWFYPDSIEVQTDNEFKYAVITKPRFLADAERSKDDFKSLKDFEKKKQLLLPPSIRMSIDHLNDNYEQYASAYQEFKELEPIARFMGLCSWLYQAKPRWLDLDAFLSVRLPAHRTPTENLQLITCSYMVFMKSQIVNEEYIKKYLKIFYITPALEKSVREYFVADTNVAKFLCIKNNKDPEKFKKYKKEAAKIFEKNANLPMKMILTSRQDVKAFAGYAARAIDYMMPPGADIYMEQLDSLDAVLKEYKKKIDGIGRNSPNYNYYVREYTKLIEQYNDIREKFEKLGVAYPIHSSISGGVNLDPEYFAVKRGMTKDKIQQLLEDLVQTLGGGVESDSLANITKDEIPDVAWKPKVDKKIQGSVYKQISAGKQQNSWVSTNENTGAWQSQARFSKNLVCEKSYSPMKKTLFVAEYAGGKMQNCILGSRVDEQNIIFTPVSLEKPAGIQEPPAWWLGQ</sequence>
<name>A0A0S8JYZ0_UNCW3</name>
<accession>A0A0S8JYZ0</accession>
<evidence type="ECO:0000313" key="3">
    <source>
        <dbReference type="Proteomes" id="UP000050975"/>
    </source>
</evidence>
<feature type="coiled-coil region" evidence="1">
    <location>
        <begin position="584"/>
        <end position="639"/>
    </location>
</feature>
<protein>
    <submittedName>
        <fullName evidence="2">Uncharacterized protein</fullName>
    </submittedName>
</protein>
<reference evidence="2 3" key="1">
    <citation type="journal article" date="2015" name="Microbiome">
        <title>Genomic resolution of linkages in carbon, nitrogen, and sulfur cycling among widespread estuary sediment bacteria.</title>
        <authorList>
            <person name="Baker B.J."/>
            <person name="Lazar C.S."/>
            <person name="Teske A.P."/>
            <person name="Dick G.J."/>
        </authorList>
    </citation>
    <scope>NUCLEOTIDE SEQUENCE [LARGE SCALE GENOMIC DNA]</scope>
    <source>
        <strain evidence="2">SM1_77</strain>
    </source>
</reference>
<evidence type="ECO:0000256" key="1">
    <source>
        <dbReference type="SAM" id="Coils"/>
    </source>
</evidence>
<gene>
    <name evidence="2" type="ORF">AMJ74_02465</name>
</gene>
<organism evidence="2 3">
    <name type="scientific">candidate division WOR_3 bacterium SM1_77</name>
    <dbReference type="NCBI Taxonomy" id="1703778"/>
    <lineage>
        <taxon>Bacteria</taxon>
        <taxon>Bacteria division WOR-3</taxon>
    </lineage>
</organism>
<dbReference type="AlphaFoldDB" id="A0A0S8JYZ0"/>
<comment type="caution">
    <text evidence="2">The sequence shown here is derived from an EMBL/GenBank/DDBJ whole genome shotgun (WGS) entry which is preliminary data.</text>
</comment>
<dbReference type="Proteomes" id="UP000050975">
    <property type="component" value="Unassembled WGS sequence"/>
</dbReference>
<evidence type="ECO:0000313" key="2">
    <source>
        <dbReference type="EMBL" id="KPL14943.1"/>
    </source>
</evidence>
<dbReference type="EMBL" id="LJVE01000029">
    <property type="protein sequence ID" value="KPL14943.1"/>
    <property type="molecule type" value="Genomic_DNA"/>
</dbReference>